<dbReference type="PANTHER" id="PTHR43045">
    <property type="entry name" value="SHIKIMATE TRANSPORTER"/>
    <property type="match status" value="1"/>
</dbReference>
<evidence type="ECO:0000256" key="4">
    <source>
        <dbReference type="ARBA" id="ARBA00022692"/>
    </source>
</evidence>
<protein>
    <submittedName>
        <fullName evidence="9">MHS family MFS transporter</fullName>
    </submittedName>
</protein>
<feature type="transmembrane region" description="Helical" evidence="7">
    <location>
        <begin position="89"/>
        <end position="111"/>
    </location>
</feature>
<evidence type="ECO:0000313" key="10">
    <source>
        <dbReference type="Proteomes" id="UP000305267"/>
    </source>
</evidence>
<evidence type="ECO:0000256" key="6">
    <source>
        <dbReference type="ARBA" id="ARBA00023136"/>
    </source>
</evidence>
<gene>
    <name evidence="9" type="ORF">FF100_05170</name>
</gene>
<dbReference type="OrthoDB" id="9783227at2"/>
<feature type="transmembrane region" description="Helical" evidence="7">
    <location>
        <begin position="56"/>
        <end position="77"/>
    </location>
</feature>
<evidence type="ECO:0000256" key="1">
    <source>
        <dbReference type="ARBA" id="ARBA00004651"/>
    </source>
</evidence>
<organism evidence="9 10">
    <name type="scientific">Methylobacterium terricola</name>
    <dbReference type="NCBI Taxonomy" id="2583531"/>
    <lineage>
        <taxon>Bacteria</taxon>
        <taxon>Pseudomonadati</taxon>
        <taxon>Pseudomonadota</taxon>
        <taxon>Alphaproteobacteria</taxon>
        <taxon>Hyphomicrobiales</taxon>
        <taxon>Methylobacteriaceae</taxon>
        <taxon>Methylobacterium</taxon>
    </lineage>
</organism>
<sequence length="450" mass="47419">MQAGTPQVGTADTRKVALASFIGSTLEWYDFFIFGTAAALVFNTLFFPAADPTTGVIASFATFAVGFVARPIGGIVFGHYGDRLGRKAMLVLSLGMMGGVTFLIGLLPTYATLGVWAPVLLTALRFLQGFAVGGEWGGATLMVVEHASPRSRGFYGSWPQMGIPAALLLSSGVMAAVTGLTSTEDFAAWGWRVPFLLSGVLLLVGIVIRHRLAESPSFQRLKQTGGRESLPIGTVLSRRKRLTALLIGSQAAENTSFYVFAVYSLAYLTTALGVPRPVVLNALMVAAAACLVAQPLFGALSDRIGRKRVFAGGMVFIGLFIVPFFLLIASRDPVLITVAMVLGLVFGQATTQAVQPSLFAEQYEAAIRYSGVSVAYQFATVLWSGPTPILAAALWAWSGSWWPLAGYIAAAALVSVLCIRPLREAAGAELGAAAAEAGERDPAALREAVA</sequence>
<feature type="transmembrane region" description="Helical" evidence="7">
    <location>
        <begin position="28"/>
        <end position="50"/>
    </location>
</feature>
<evidence type="ECO:0000259" key="8">
    <source>
        <dbReference type="PROSITE" id="PS50850"/>
    </source>
</evidence>
<evidence type="ECO:0000256" key="7">
    <source>
        <dbReference type="SAM" id="Phobius"/>
    </source>
</evidence>
<dbReference type="AlphaFoldDB" id="A0A5C4LKL9"/>
<feature type="transmembrane region" description="Helical" evidence="7">
    <location>
        <begin position="334"/>
        <end position="354"/>
    </location>
</feature>
<dbReference type="EMBL" id="VDDA01000002">
    <property type="protein sequence ID" value="TNC14964.1"/>
    <property type="molecule type" value="Genomic_DNA"/>
</dbReference>
<dbReference type="GO" id="GO:0022857">
    <property type="term" value="F:transmembrane transporter activity"/>
    <property type="evidence" value="ECO:0007669"/>
    <property type="project" value="InterPro"/>
</dbReference>
<name>A0A5C4LKL9_9HYPH</name>
<dbReference type="Pfam" id="PF07690">
    <property type="entry name" value="MFS_1"/>
    <property type="match status" value="1"/>
</dbReference>
<dbReference type="PANTHER" id="PTHR43045:SF1">
    <property type="entry name" value="SHIKIMATE TRANSPORTER"/>
    <property type="match status" value="1"/>
</dbReference>
<feature type="transmembrane region" description="Helical" evidence="7">
    <location>
        <begin position="278"/>
        <end position="297"/>
    </location>
</feature>
<dbReference type="CDD" id="cd17369">
    <property type="entry name" value="MFS_ShiA_like"/>
    <property type="match status" value="1"/>
</dbReference>
<evidence type="ECO:0000256" key="2">
    <source>
        <dbReference type="ARBA" id="ARBA00022448"/>
    </source>
</evidence>
<dbReference type="GO" id="GO:0005886">
    <property type="term" value="C:plasma membrane"/>
    <property type="evidence" value="ECO:0007669"/>
    <property type="project" value="UniProtKB-SubCell"/>
</dbReference>
<keyword evidence="4 7" id="KW-0812">Transmembrane</keyword>
<keyword evidence="5 7" id="KW-1133">Transmembrane helix</keyword>
<keyword evidence="10" id="KW-1185">Reference proteome</keyword>
<reference evidence="9 10" key="1">
    <citation type="submission" date="2019-06" db="EMBL/GenBank/DDBJ databases">
        <title>Genome of Methylobacterium sp. 17Sr1-39.</title>
        <authorList>
            <person name="Seo T."/>
        </authorList>
    </citation>
    <scope>NUCLEOTIDE SEQUENCE [LARGE SCALE GENOMIC DNA]</scope>
    <source>
        <strain evidence="9 10">17Sr1-39</strain>
    </source>
</reference>
<comment type="subcellular location">
    <subcellularLocation>
        <location evidence="1">Cell membrane</location>
        <topology evidence="1">Multi-pass membrane protein</topology>
    </subcellularLocation>
</comment>
<dbReference type="InterPro" id="IPR005828">
    <property type="entry name" value="MFS_sugar_transport-like"/>
</dbReference>
<dbReference type="PROSITE" id="PS50850">
    <property type="entry name" value="MFS"/>
    <property type="match status" value="1"/>
</dbReference>
<feature type="transmembrane region" description="Helical" evidence="7">
    <location>
        <begin position="189"/>
        <end position="208"/>
    </location>
</feature>
<dbReference type="InterPro" id="IPR020846">
    <property type="entry name" value="MFS_dom"/>
</dbReference>
<feature type="transmembrane region" description="Helical" evidence="7">
    <location>
        <begin position="374"/>
        <end position="395"/>
    </location>
</feature>
<feature type="transmembrane region" description="Helical" evidence="7">
    <location>
        <begin position="123"/>
        <end position="144"/>
    </location>
</feature>
<feature type="domain" description="Major facilitator superfamily (MFS) profile" evidence="8">
    <location>
        <begin position="16"/>
        <end position="423"/>
    </location>
</feature>
<keyword evidence="3" id="KW-1003">Cell membrane</keyword>
<dbReference type="SUPFAM" id="SSF103473">
    <property type="entry name" value="MFS general substrate transporter"/>
    <property type="match status" value="1"/>
</dbReference>
<feature type="transmembrane region" description="Helical" evidence="7">
    <location>
        <begin position="401"/>
        <end position="419"/>
    </location>
</feature>
<evidence type="ECO:0000256" key="3">
    <source>
        <dbReference type="ARBA" id="ARBA00022475"/>
    </source>
</evidence>
<proteinExistence type="predicted"/>
<feature type="transmembrane region" description="Helical" evidence="7">
    <location>
        <begin position="165"/>
        <end position="183"/>
    </location>
</feature>
<evidence type="ECO:0000256" key="5">
    <source>
        <dbReference type="ARBA" id="ARBA00022989"/>
    </source>
</evidence>
<dbReference type="InterPro" id="IPR036259">
    <property type="entry name" value="MFS_trans_sf"/>
</dbReference>
<evidence type="ECO:0000313" key="9">
    <source>
        <dbReference type="EMBL" id="TNC14964.1"/>
    </source>
</evidence>
<comment type="caution">
    <text evidence="9">The sequence shown here is derived from an EMBL/GenBank/DDBJ whole genome shotgun (WGS) entry which is preliminary data.</text>
</comment>
<dbReference type="RefSeq" id="WP_139034505.1">
    <property type="nucleotide sequence ID" value="NZ_VDDA01000002.1"/>
</dbReference>
<accession>A0A5C4LKL9</accession>
<dbReference type="Pfam" id="PF00083">
    <property type="entry name" value="Sugar_tr"/>
    <property type="match status" value="1"/>
</dbReference>
<keyword evidence="6 7" id="KW-0472">Membrane</keyword>
<feature type="transmembrane region" description="Helical" evidence="7">
    <location>
        <begin position="309"/>
        <end position="328"/>
    </location>
</feature>
<dbReference type="Proteomes" id="UP000305267">
    <property type="component" value="Unassembled WGS sequence"/>
</dbReference>
<dbReference type="InterPro" id="IPR011701">
    <property type="entry name" value="MFS"/>
</dbReference>
<dbReference type="Gene3D" id="1.20.1250.20">
    <property type="entry name" value="MFS general substrate transporter like domains"/>
    <property type="match status" value="2"/>
</dbReference>
<dbReference type="FunFam" id="1.20.1250.20:FF:000001">
    <property type="entry name" value="Dicarboxylate MFS transporter"/>
    <property type="match status" value="1"/>
</dbReference>
<keyword evidence="2" id="KW-0813">Transport</keyword>